<gene>
    <name evidence="1" type="ORF">GGR04_000973</name>
</gene>
<evidence type="ECO:0000313" key="1">
    <source>
        <dbReference type="EMBL" id="MBB3997152.1"/>
    </source>
</evidence>
<proteinExistence type="predicted"/>
<dbReference type="AlphaFoldDB" id="A0A7W6ED93"/>
<organism evidence="1 2">
    <name type="scientific">Aureimonas pseudogalii</name>
    <dbReference type="NCBI Taxonomy" id="1744844"/>
    <lineage>
        <taxon>Bacteria</taxon>
        <taxon>Pseudomonadati</taxon>
        <taxon>Pseudomonadota</taxon>
        <taxon>Alphaproteobacteria</taxon>
        <taxon>Hyphomicrobiales</taxon>
        <taxon>Aurantimonadaceae</taxon>
        <taxon>Aureimonas</taxon>
    </lineage>
</organism>
<comment type="caution">
    <text evidence="1">The sequence shown here is derived from an EMBL/GenBank/DDBJ whole genome shotgun (WGS) entry which is preliminary data.</text>
</comment>
<dbReference type="Proteomes" id="UP000542776">
    <property type="component" value="Unassembled WGS sequence"/>
</dbReference>
<evidence type="ECO:0000313" key="2">
    <source>
        <dbReference type="Proteomes" id="UP000542776"/>
    </source>
</evidence>
<protein>
    <submittedName>
        <fullName evidence="1">Uncharacterized protein</fullName>
    </submittedName>
</protein>
<accession>A0A7W6ED93</accession>
<sequence>MINDDDDASLAALRKRAERRAIEKGLEMLDDPKVKDTARASVVRAFLGDAIQRRGEDDANLEPHEMSAAQVEAGARRALVQLELIRREADDAEIVPAPRGVFD</sequence>
<name>A0A7W6ED93_9HYPH</name>
<reference evidence="1 2" key="1">
    <citation type="submission" date="2020-08" db="EMBL/GenBank/DDBJ databases">
        <title>Genomic Encyclopedia of Type Strains, Phase IV (KMG-IV): sequencing the most valuable type-strain genomes for metagenomic binning, comparative biology and taxonomic classification.</title>
        <authorList>
            <person name="Goeker M."/>
        </authorList>
    </citation>
    <scope>NUCLEOTIDE SEQUENCE [LARGE SCALE GENOMIC DNA]</scope>
    <source>
        <strain evidence="1 2">DSM 102238</strain>
    </source>
</reference>
<dbReference type="EMBL" id="JACIEK010000001">
    <property type="protein sequence ID" value="MBB3997152.1"/>
    <property type="molecule type" value="Genomic_DNA"/>
</dbReference>
<dbReference type="RefSeq" id="WP_183198392.1">
    <property type="nucleotide sequence ID" value="NZ_JACIEK010000001.1"/>
</dbReference>
<keyword evidence="2" id="KW-1185">Reference proteome</keyword>